<proteinExistence type="predicted"/>
<dbReference type="Gene3D" id="2.60.40.10">
    <property type="entry name" value="Immunoglobulins"/>
    <property type="match status" value="1"/>
</dbReference>
<evidence type="ECO:0000313" key="4">
    <source>
        <dbReference type="Proteomes" id="UP000215214"/>
    </source>
</evidence>
<dbReference type="Proteomes" id="UP000215214">
    <property type="component" value="Chromosome TJEJU"/>
</dbReference>
<feature type="domain" description="Fibronectin type-III" evidence="2">
    <location>
        <begin position="28"/>
        <end position="119"/>
    </location>
</feature>
<dbReference type="KEGG" id="tje:TJEJU_0191"/>
<dbReference type="PROSITE" id="PS50853">
    <property type="entry name" value="FN3"/>
    <property type="match status" value="1"/>
</dbReference>
<gene>
    <name evidence="3" type="ORF">TJEJU_0191</name>
</gene>
<name>A0A238U4D4_9FLAO</name>
<evidence type="ECO:0000259" key="2">
    <source>
        <dbReference type="PROSITE" id="PS50853"/>
    </source>
</evidence>
<keyword evidence="1" id="KW-0732">Signal</keyword>
<dbReference type="EMBL" id="LT899436">
    <property type="protein sequence ID" value="SNR13997.1"/>
    <property type="molecule type" value="Genomic_DNA"/>
</dbReference>
<feature type="signal peptide" evidence="1">
    <location>
        <begin position="1"/>
        <end position="20"/>
    </location>
</feature>
<dbReference type="Gene3D" id="2.60.120.380">
    <property type="match status" value="1"/>
</dbReference>
<dbReference type="InterPro" id="IPR036116">
    <property type="entry name" value="FN3_sf"/>
</dbReference>
<dbReference type="CDD" id="cd00063">
    <property type="entry name" value="FN3"/>
    <property type="match status" value="1"/>
</dbReference>
<dbReference type="InterPro" id="IPR013783">
    <property type="entry name" value="Ig-like_fold"/>
</dbReference>
<evidence type="ECO:0000313" key="3">
    <source>
        <dbReference type="EMBL" id="SNR13997.1"/>
    </source>
</evidence>
<dbReference type="PROSITE" id="PS51257">
    <property type="entry name" value="PROKAR_LIPOPROTEIN"/>
    <property type="match status" value="1"/>
</dbReference>
<organism evidence="3 4">
    <name type="scientific">Tenacibaculum jejuense</name>
    <dbReference type="NCBI Taxonomy" id="584609"/>
    <lineage>
        <taxon>Bacteria</taxon>
        <taxon>Pseudomonadati</taxon>
        <taxon>Bacteroidota</taxon>
        <taxon>Flavobacteriia</taxon>
        <taxon>Flavobacteriales</taxon>
        <taxon>Flavobacteriaceae</taxon>
        <taxon>Tenacibaculum</taxon>
    </lineage>
</organism>
<dbReference type="RefSeq" id="WP_157730038.1">
    <property type="nucleotide sequence ID" value="NZ_LT899436.1"/>
</dbReference>
<dbReference type="InterPro" id="IPR003961">
    <property type="entry name" value="FN3_dom"/>
</dbReference>
<dbReference type="AlphaFoldDB" id="A0A238U4D4"/>
<dbReference type="OrthoDB" id="789771at2"/>
<reference evidence="3 4" key="1">
    <citation type="submission" date="2017-07" db="EMBL/GenBank/DDBJ databases">
        <authorList>
            <person name="Sun Z.S."/>
            <person name="Albrecht U."/>
            <person name="Echele G."/>
            <person name="Lee C.C."/>
        </authorList>
    </citation>
    <scope>NUCLEOTIDE SEQUENCE [LARGE SCALE GENOMIC DNA]</scope>
    <source>
        <strain evidence="4">type strain: KCTC 22618</strain>
    </source>
</reference>
<feature type="chain" id="PRO_5013235052" evidence="1">
    <location>
        <begin position="21"/>
        <end position="553"/>
    </location>
</feature>
<keyword evidence="3" id="KW-0449">Lipoprotein</keyword>
<accession>A0A238U4D4</accession>
<protein>
    <submittedName>
        <fullName evidence="3">Probable lipoprotein</fullName>
    </submittedName>
</protein>
<sequence length="553" mass="61709">MRKIIFFLQLFILSILLSCSNDEELNVPPSSVSGIEAEVISETRVKISWEASEDPNGDDVTYTVIVNGTLIENKTSNTSLELDVTEFLPLSNRQLKEVIARGTGLELSISITAFDSESNVSEETEVKRYVFINRAPGDFDFVQIDFNLFNYDFITLEWSPATDADNDILSYDVFINDDPLVEDYIIGSNNFNSNGSISVNYNFRDLIEDEFIIKIVANDRSGGTKEITRAFNFRATDVDLGTISLPYNESQDYEFSDNETDRKIGYNFTLETATGISITDFTNNKSFILTRKDNNQFINSGGTKLNVESLEPGDYYLEIQEDFRNVQSGTFSLNFRNATETDVNLGVLSSPFSGTESLEVLNSEPDNVIVFEFEAVGTARYTFTTNASVSMTLFDENRNFLNSSFGSNFTGIIRNSQKYFLEIRNQSFSRISESVNINVNPVNIINESENLGTINTPFNRNYEYDTTSSTNGVNRISFNINTNATYTIETIVANYDTFLRLYDSNGVQLNSDDDGGQGALSRIVGSLQPGSYVIEVAGFSGNRGNGVVSVNLN</sequence>
<evidence type="ECO:0000256" key="1">
    <source>
        <dbReference type="SAM" id="SignalP"/>
    </source>
</evidence>
<dbReference type="SUPFAM" id="SSF49265">
    <property type="entry name" value="Fibronectin type III"/>
    <property type="match status" value="1"/>
</dbReference>
<keyword evidence="4" id="KW-1185">Reference proteome</keyword>